<protein>
    <submittedName>
        <fullName evidence="2">GNAT family N-acetyltransferase</fullName>
    </submittedName>
</protein>
<dbReference type="Proteomes" id="UP000596176">
    <property type="component" value="Chromosome"/>
</dbReference>
<evidence type="ECO:0000259" key="1">
    <source>
        <dbReference type="PROSITE" id="PS51186"/>
    </source>
</evidence>
<dbReference type="Pfam" id="PF18014">
    <property type="entry name" value="Acetyltransf_18"/>
    <property type="match status" value="1"/>
</dbReference>
<accession>A0A7U0N650</accession>
<dbReference type="CDD" id="cd04301">
    <property type="entry name" value="NAT_SF"/>
    <property type="match status" value="1"/>
</dbReference>
<dbReference type="PROSITE" id="PS51186">
    <property type="entry name" value="GNAT"/>
    <property type="match status" value="1"/>
</dbReference>
<evidence type="ECO:0000313" key="2">
    <source>
        <dbReference type="EMBL" id="QQX53092.1"/>
    </source>
</evidence>
<dbReference type="PANTHER" id="PTHR47237:SF2">
    <property type="entry name" value="BLL4206 PROTEIN"/>
    <property type="match status" value="1"/>
</dbReference>
<keyword evidence="2" id="KW-0808">Transferase</keyword>
<dbReference type="InterPro" id="IPR052729">
    <property type="entry name" value="Acyl/Acetyltrans_Enzymes"/>
</dbReference>
<feature type="domain" description="N-acetyltransferase" evidence="1">
    <location>
        <begin position="8"/>
        <end position="140"/>
    </location>
</feature>
<evidence type="ECO:0000313" key="3">
    <source>
        <dbReference type="Proteomes" id="UP000596176"/>
    </source>
</evidence>
<dbReference type="InterPro" id="IPR041496">
    <property type="entry name" value="YitH/HolE_GNAT"/>
</dbReference>
<dbReference type="Pfam" id="PF13508">
    <property type="entry name" value="Acetyltransf_7"/>
    <property type="match status" value="1"/>
</dbReference>
<sequence>MPQENQTIKLRPMVETDLPAVFGLSQQVQWPHRLEDWQQAWSLGGGVIAEASGEVAGCALRWLWGEHRATLGLVIVAEQHRGQGIARAMMQQLMAPLSTYQLQLVASDQGKPLYQQLGFVEQGPLAQHQCRELPARDAAPLPNGLSLRPALPADITLLSELDLLASGMQRQPLLVELLANAGQALVLERQGIAVGFALRRRFGYGSMIGPVVASDPADAIALIDALCQPCGGQFVRVDTPQGSGLGPWLNQRGLPCVDTPTIMVRGTPHSPDCHLAQTFALVSQAWS</sequence>
<reference evidence="2 3" key="1">
    <citation type="submission" date="2021-01" db="EMBL/GenBank/DDBJ databases">
        <title>Chromosome sequence of Serratia proteamaculans strain 94 rif-r, isolated from spoiled beef.</title>
        <authorList>
            <person name="Zaytseva Y.V."/>
            <person name="Iablokov S.N."/>
            <person name="Klyukina A."/>
        </authorList>
    </citation>
    <scope>NUCLEOTIDE SEQUENCE [LARGE SCALE GENOMIC DNA]</scope>
    <source>
        <strain evidence="2 3">94 rif-r</strain>
    </source>
</reference>
<gene>
    <name evidence="2" type="ORF">JKX24_23505</name>
</gene>
<dbReference type="InterPro" id="IPR000182">
    <property type="entry name" value="GNAT_dom"/>
</dbReference>
<dbReference type="EMBL" id="CP068391">
    <property type="protein sequence ID" value="QQX53092.1"/>
    <property type="molecule type" value="Genomic_DNA"/>
</dbReference>
<dbReference type="Gene3D" id="3.40.630.90">
    <property type="match status" value="1"/>
</dbReference>
<proteinExistence type="predicted"/>
<name>A0A7U0N650_SERPR</name>
<dbReference type="SUPFAM" id="SSF55729">
    <property type="entry name" value="Acyl-CoA N-acyltransferases (Nat)"/>
    <property type="match status" value="1"/>
</dbReference>
<dbReference type="Gene3D" id="3.40.630.30">
    <property type="match status" value="1"/>
</dbReference>
<dbReference type="GO" id="GO:0016747">
    <property type="term" value="F:acyltransferase activity, transferring groups other than amino-acyl groups"/>
    <property type="evidence" value="ECO:0007669"/>
    <property type="project" value="InterPro"/>
</dbReference>
<dbReference type="PANTHER" id="PTHR47237">
    <property type="entry name" value="SLL0310 PROTEIN"/>
    <property type="match status" value="1"/>
</dbReference>
<dbReference type="AlphaFoldDB" id="A0A7U0N650"/>
<organism evidence="2 3">
    <name type="scientific">Serratia proteamaculans</name>
    <dbReference type="NCBI Taxonomy" id="28151"/>
    <lineage>
        <taxon>Bacteria</taxon>
        <taxon>Pseudomonadati</taxon>
        <taxon>Pseudomonadota</taxon>
        <taxon>Gammaproteobacteria</taxon>
        <taxon>Enterobacterales</taxon>
        <taxon>Yersiniaceae</taxon>
        <taxon>Serratia</taxon>
    </lineage>
</organism>
<dbReference type="InterPro" id="IPR016181">
    <property type="entry name" value="Acyl_CoA_acyltransferase"/>
</dbReference>